<name>N8VLF3_9GAMM</name>
<keyword evidence="2" id="KW-1185">Reference proteome</keyword>
<dbReference type="EMBL" id="APPE01000031">
    <property type="protein sequence ID" value="ENV00366.1"/>
    <property type="molecule type" value="Genomic_DNA"/>
</dbReference>
<accession>N8VLF3</accession>
<protein>
    <submittedName>
        <fullName evidence="1">Uncharacterized protein</fullName>
    </submittedName>
</protein>
<sequence length="82" mass="8981">MENLNYLAHNLSLYSHTSLKEAFDATQTQAEQFIEGKAFKDWVKVKESEQKLQAALGDRLNGVIRACGVIVKAVSNLAKSGG</sequence>
<proteinExistence type="predicted"/>
<gene>
    <name evidence="1" type="ORF">F969_00597</name>
</gene>
<dbReference type="Proteomes" id="UP000013070">
    <property type="component" value="Unassembled WGS sequence"/>
</dbReference>
<dbReference type="RefSeq" id="WP_004780848.1">
    <property type="nucleotide sequence ID" value="NZ_KB849398.1"/>
</dbReference>
<reference evidence="1 2" key="1">
    <citation type="submission" date="2013-02" db="EMBL/GenBank/DDBJ databases">
        <title>The Genome Sequence of Acinetobacter sp. NIPH 899.</title>
        <authorList>
            <consortium name="The Broad Institute Genome Sequencing Platform"/>
            <consortium name="The Broad Institute Genome Sequencing Center for Infectious Disease"/>
            <person name="Cerqueira G."/>
            <person name="Feldgarden M."/>
            <person name="Courvalin P."/>
            <person name="Perichon B."/>
            <person name="Grillot-Courvalin C."/>
            <person name="Clermont D."/>
            <person name="Rocha E."/>
            <person name="Yoon E.-J."/>
            <person name="Nemec A."/>
            <person name="Walker B."/>
            <person name="Young S.K."/>
            <person name="Zeng Q."/>
            <person name="Gargeya S."/>
            <person name="Fitzgerald M."/>
            <person name="Haas B."/>
            <person name="Abouelleil A."/>
            <person name="Alvarado L."/>
            <person name="Arachchi H.M."/>
            <person name="Berlin A.M."/>
            <person name="Chapman S.B."/>
            <person name="Dewar J."/>
            <person name="Goldberg J."/>
            <person name="Griggs A."/>
            <person name="Gujja S."/>
            <person name="Hansen M."/>
            <person name="Howarth C."/>
            <person name="Imamovic A."/>
            <person name="Larimer J."/>
            <person name="McCowan C."/>
            <person name="Murphy C."/>
            <person name="Neiman D."/>
            <person name="Pearson M."/>
            <person name="Priest M."/>
            <person name="Roberts A."/>
            <person name="Saif S."/>
            <person name="Shea T."/>
            <person name="Sisk P."/>
            <person name="Sykes S."/>
            <person name="Wortman J."/>
            <person name="Nusbaum C."/>
            <person name="Birren B."/>
        </authorList>
    </citation>
    <scope>NUCLEOTIDE SEQUENCE [LARGE SCALE GENOMIC DNA]</scope>
    <source>
        <strain evidence="1 2">NIPH 899</strain>
    </source>
</reference>
<dbReference type="AlphaFoldDB" id="N8VLF3"/>
<evidence type="ECO:0000313" key="2">
    <source>
        <dbReference type="Proteomes" id="UP000013070"/>
    </source>
</evidence>
<evidence type="ECO:0000313" key="1">
    <source>
        <dbReference type="EMBL" id="ENV00366.1"/>
    </source>
</evidence>
<comment type="caution">
    <text evidence="1">The sequence shown here is derived from an EMBL/GenBank/DDBJ whole genome shotgun (WGS) entry which is preliminary data.</text>
</comment>
<dbReference type="HOGENOM" id="CLU_2667704_0_0_6"/>
<organism evidence="1 2">
    <name type="scientific">Acinetobacter variabilis</name>
    <dbReference type="NCBI Taxonomy" id="70346"/>
    <lineage>
        <taxon>Bacteria</taxon>
        <taxon>Pseudomonadati</taxon>
        <taxon>Pseudomonadota</taxon>
        <taxon>Gammaproteobacteria</taxon>
        <taxon>Moraxellales</taxon>
        <taxon>Moraxellaceae</taxon>
        <taxon>Acinetobacter</taxon>
    </lineage>
</organism>